<comment type="caution">
    <text evidence="9">The sequence shown here is derived from an EMBL/GenBank/DDBJ whole genome shotgun (WGS) entry which is preliminary data.</text>
</comment>
<keyword evidence="3 5" id="KW-0195">Cyclin</keyword>
<proteinExistence type="inferred from homology"/>
<name>A0A9P6VW30_RHOMI</name>
<keyword evidence="4" id="KW-0131">Cell cycle</keyword>
<feature type="region of interest" description="Disordered" evidence="6">
    <location>
        <begin position="454"/>
        <end position="495"/>
    </location>
</feature>
<feature type="compositionally biased region" description="Acidic residues" evidence="6">
    <location>
        <begin position="374"/>
        <end position="397"/>
    </location>
</feature>
<dbReference type="InterPro" id="IPR004367">
    <property type="entry name" value="Cyclin_C-dom"/>
</dbReference>
<evidence type="ECO:0000259" key="7">
    <source>
        <dbReference type="SMART" id="SM00385"/>
    </source>
</evidence>
<dbReference type="Pfam" id="PF00134">
    <property type="entry name" value="Cyclin_N"/>
    <property type="match status" value="1"/>
</dbReference>
<dbReference type="SUPFAM" id="SSF47954">
    <property type="entry name" value="Cyclin-like"/>
    <property type="match status" value="2"/>
</dbReference>
<dbReference type="PANTHER" id="PTHR10177">
    <property type="entry name" value="CYCLINS"/>
    <property type="match status" value="1"/>
</dbReference>
<feature type="domain" description="Cyclin C-terminal" evidence="8">
    <location>
        <begin position="202"/>
        <end position="312"/>
    </location>
</feature>
<evidence type="ECO:0000256" key="5">
    <source>
        <dbReference type="RuleBase" id="RU000383"/>
    </source>
</evidence>
<dbReference type="Gene3D" id="1.10.472.10">
    <property type="entry name" value="Cyclin-like"/>
    <property type="match status" value="2"/>
</dbReference>
<dbReference type="AlphaFoldDB" id="A0A9P6VW30"/>
<comment type="similarity">
    <text evidence="1 5">Belongs to the cyclin family.</text>
</comment>
<dbReference type="InterPro" id="IPR048258">
    <property type="entry name" value="Cyclins_cyclin-box"/>
</dbReference>
<evidence type="ECO:0000259" key="8">
    <source>
        <dbReference type="SMART" id="SM01332"/>
    </source>
</evidence>
<evidence type="ECO:0000256" key="3">
    <source>
        <dbReference type="ARBA" id="ARBA00023127"/>
    </source>
</evidence>
<dbReference type="InterPro" id="IPR036915">
    <property type="entry name" value="Cyclin-like_sf"/>
</dbReference>
<feature type="compositionally biased region" description="Polar residues" evidence="6">
    <location>
        <begin position="357"/>
        <end position="373"/>
    </location>
</feature>
<feature type="region of interest" description="Disordered" evidence="6">
    <location>
        <begin position="331"/>
        <end position="409"/>
    </location>
</feature>
<accession>A0A9P6VW30</accession>
<feature type="compositionally biased region" description="Low complexity" evidence="6">
    <location>
        <begin position="470"/>
        <end position="489"/>
    </location>
</feature>
<evidence type="ECO:0000256" key="4">
    <source>
        <dbReference type="ARBA" id="ARBA00023306"/>
    </source>
</evidence>
<dbReference type="EMBL" id="PUHQ01000081">
    <property type="protein sequence ID" value="KAG0657424.1"/>
    <property type="molecule type" value="Genomic_DNA"/>
</dbReference>
<sequence length="495" mass="55514">MKVPSAAALPATRVSAYPRRRSPGNTSVRSASASPSGSKRTSPTSVEMKRHAQMSDAQRQLFPLLEHEYREDVRVYMYEMQTKTMANAELIDQQPELRWHMRSYLVDFLVEIHLQHRLRPETLYLALNIVDRYISKRIVFKKHYQLVGCAALWIAAKFEDAKDRVPTLPELVEMCCNAYDEKAFVQMERHVLQTIQWAVGHPSAEAWLRLACVTGSLEDARTQHLARFLMELTLFHREFIQFYASDLSLASLLLARHMLGKSRRPHDESEPVLRVMLMLDELLGEHLEEVSPVVLKKYSWACYSRASTFAREWYLCGRRLALPEYLSPSVPVTPSRPLARSASSASTSSSSVRDYGSTPSSQRSDATCDTAFTSDEESEGDDDDCRDDDEDDDDDEPLTPHTPLTPFVTAPTTSDAMAAAAVAAAQAMHIGKENHLPVQAKAIPIRGLAVSASRQPLEQARWEQQQPSVAYAAPYPQPMSSSPPASSPSHRAHCS</sequence>
<dbReference type="Proteomes" id="UP000777482">
    <property type="component" value="Unassembled WGS sequence"/>
</dbReference>
<evidence type="ECO:0000256" key="6">
    <source>
        <dbReference type="SAM" id="MobiDB-lite"/>
    </source>
</evidence>
<feature type="domain" description="Cyclin-like" evidence="7">
    <location>
        <begin position="206"/>
        <end position="280"/>
    </location>
</feature>
<dbReference type="InterPro" id="IPR013763">
    <property type="entry name" value="Cyclin-like_dom"/>
</dbReference>
<dbReference type="SMART" id="SM01332">
    <property type="entry name" value="Cyclin_C"/>
    <property type="match status" value="1"/>
</dbReference>
<keyword evidence="10" id="KW-1185">Reference proteome</keyword>
<evidence type="ECO:0000256" key="2">
    <source>
        <dbReference type="ARBA" id="ARBA00022618"/>
    </source>
</evidence>
<dbReference type="CDD" id="cd20559">
    <property type="entry name" value="CYCLIN_ScCLN_like"/>
    <property type="match status" value="1"/>
</dbReference>
<protein>
    <recommendedName>
        <fullName evidence="11">Cyclin N-terminal domain-containing protein</fullName>
    </recommendedName>
</protein>
<organism evidence="9 10">
    <name type="scientific">Rhodotorula mucilaginosa</name>
    <name type="common">Yeast</name>
    <name type="synonym">Rhodotorula rubra</name>
    <dbReference type="NCBI Taxonomy" id="5537"/>
    <lineage>
        <taxon>Eukaryota</taxon>
        <taxon>Fungi</taxon>
        <taxon>Dikarya</taxon>
        <taxon>Basidiomycota</taxon>
        <taxon>Pucciniomycotina</taxon>
        <taxon>Microbotryomycetes</taxon>
        <taxon>Sporidiobolales</taxon>
        <taxon>Sporidiobolaceae</taxon>
        <taxon>Rhodotorula</taxon>
    </lineage>
</organism>
<evidence type="ECO:0000256" key="1">
    <source>
        <dbReference type="ARBA" id="ARBA00008742"/>
    </source>
</evidence>
<dbReference type="SMART" id="SM00385">
    <property type="entry name" value="CYCLIN"/>
    <property type="match status" value="2"/>
</dbReference>
<dbReference type="OrthoDB" id="5590282at2759"/>
<feature type="compositionally biased region" description="Polar residues" evidence="6">
    <location>
        <begin position="454"/>
        <end position="468"/>
    </location>
</feature>
<keyword evidence="2" id="KW-0132">Cell division</keyword>
<feature type="compositionally biased region" description="Low complexity" evidence="6">
    <location>
        <begin position="26"/>
        <end position="43"/>
    </location>
</feature>
<dbReference type="GO" id="GO:0051301">
    <property type="term" value="P:cell division"/>
    <property type="evidence" value="ECO:0007669"/>
    <property type="project" value="UniProtKB-KW"/>
</dbReference>
<feature type="region of interest" description="Disordered" evidence="6">
    <location>
        <begin position="1"/>
        <end position="52"/>
    </location>
</feature>
<dbReference type="FunFam" id="1.10.472.10:FF:000010">
    <property type="entry name" value="G1/S-specific cyclin Cln1"/>
    <property type="match status" value="1"/>
</dbReference>
<gene>
    <name evidence="9" type="ORF">C6P46_006498</name>
</gene>
<reference evidence="9 10" key="1">
    <citation type="submission" date="2020-11" db="EMBL/GenBank/DDBJ databases">
        <title>Kefir isolates.</title>
        <authorList>
            <person name="Marcisauskas S."/>
            <person name="Kim Y."/>
            <person name="Blasche S."/>
        </authorList>
    </citation>
    <scope>NUCLEOTIDE SEQUENCE [LARGE SCALE GENOMIC DNA]</scope>
    <source>
        <strain evidence="9 10">KR</strain>
    </source>
</reference>
<feature type="compositionally biased region" description="Low complexity" evidence="6">
    <location>
        <begin position="333"/>
        <end position="351"/>
    </location>
</feature>
<feature type="domain" description="Cyclin-like" evidence="7">
    <location>
        <begin position="107"/>
        <end position="193"/>
    </location>
</feature>
<dbReference type="PROSITE" id="PS00292">
    <property type="entry name" value="CYCLINS"/>
    <property type="match status" value="1"/>
</dbReference>
<evidence type="ECO:0000313" key="9">
    <source>
        <dbReference type="EMBL" id="KAG0657424.1"/>
    </source>
</evidence>
<dbReference type="GO" id="GO:0019887">
    <property type="term" value="F:protein kinase regulator activity"/>
    <property type="evidence" value="ECO:0007669"/>
    <property type="project" value="UniProtKB-ARBA"/>
</dbReference>
<dbReference type="GO" id="GO:0044843">
    <property type="term" value="P:cell cycle G1/S phase transition"/>
    <property type="evidence" value="ECO:0007669"/>
    <property type="project" value="UniProtKB-ARBA"/>
</dbReference>
<dbReference type="GO" id="GO:0051726">
    <property type="term" value="P:regulation of cell cycle"/>
    <property type="evidence" value="ECO:0007669"/>
    <property type="project" value="UniProtKB-ARBA"/>
</dbReference>
<dbReference type="Pfam" id="PF02984">
    <property type="entry name" value="Cyclin_C"/>
    <property type="match status" value="1"/>
</dbReference>
<evidence type="ECO:0008006" key="11">
    <source>
        <dbReference type="Google" id="ProtNLM"/>
    </source>
</evidence>
<evidence type="ECO:0000313" key="10">
    <source>
        <dbReference type="Proteomes" id="UP000777482"/>
    </source>
</evidence>
<dbReference type="InterPro" id="IPR006671">
    <property type="entry name" value="Cyclin_N"/>
</dbReference>
<dbReference type="InterPro" id="IPR039361">
    <property type="entry name" value="Cyclin"/>
</dbReference>